<keyword evidence="1" id="KW-1133">Transmembrane helix</keyword>
<organism evidence="3 4">
    <name type="scientific">Macrolepiota fuliginosa MF-IS2</name>
    <dbReference type="NCBI Taxonomy" id="1400762"/>
    <lineage>
        <taxon>Eukaryota</taxon>
        <taxon>Fungi</taxon>
        <taxon>Dikarya</taxon>
        <taxon>Basidiomycota</taxon>
        <taxon>Agaricomycotina</taxon>
        <taxon>Agaricomycetes</taxon>
        <taxon>Agaricomycetidae</taxon>
        <taxon>Agaricales</taxon>
        <taxon>Agaricineae</taxon>
        <taxon>Agaricaceae</taxon>
        <taxon>Macrolepiota</taxon>
    </lineage>
</organism>
<feature type="transmembrane region" description="Helical" evidence="1">
    <location>
        <begin position="6"/>
        <end position="31"/>
    </location>
</feature>
<feature type="transmembrane region" description="Helical" evidence="1">
    <location>
        <begin position="82"/>
        <end position="104"/>
    </location>
</feature>
<evidence type="ECO:0000313" key="4">
    <source>
        <dbReference type="Proteomes" id="UP000807342"/>
    </source>
</evidence>
<dbReference type="InterPro" id="IPR045339">
    <property type="entry name" value="DUF6534"/>
</dbReference>
<dbReference type="EMBL" id="MU151139">
    <property type="protein sequence ID" value="KAF9449138.1"/>
    <property type="molecule type" value="Genomic_DNA"/>
</dbReference>
<protein>
    <recommendedName>
        <fullName evidence="2">DUF6534 domain-containing protein</fullName>
    </recommendedName>
</protein>
<evidence type="ECO:0000313" key="3">
    <source>
        <dbReference type="EMBL" id="KAF9449138.1"/>
    </source>
</evidence>
<gene>
    <name evidence="3" type="ORF">P691DRAFT_759284</name>
</gene>
<feature type="transmembrane region" description="Helical" evidence="1">
    <location>
        <begin position="116"/>
        <end position="136"/>
    </location>
</feature>
<reference evidence="3" key="1">
    <citation type="submission" date="2020-11" db="EMBL/GenBank/DDBJ databases">
        <authorList>
            <consortium name="DOE Joint Genome Institute"/>
            <person name="Ahrendt S."/>
            <person name="Riley R."/>
            <person name="Andreopoulos W."/>
            <person name="Labutti K."/>
            <person name="Pangilinan J."/>
            <person name="Ruiz-Duenas F.J."/>
            <person name="Barrasa J.M."/>
            <person name="Sanchez-Garcia M."/>
            <person name="Camarero S."/>
            <person name="Miyauchi S."/>
            <person name="Serrano A."/>
            <person name="Linde D."/>
            <person name="Babiker R."/>
            <person name="Drula E."/>
            <person name="Ayuso-Fernandez I."/>
            <person name="Pacheco R."/>
            <person name="Padilla G."/>
            <person name="Ferreira P."/>
            <person name="Barriuso J."/>
            <person name="Kellner H."/>
            <person name="Castanera R."/>
            <person name="Alfaro M."/>
            <person name="Ramirez L."/>
            <person name="Pisabarro A.G."/>
            <person name="Kuo A."/>
            <person name="Tritt A."/>
            <person name="Lipzen A."/>
            <person name="He G."/>
            <person name="Yan M."/>
            <person name="Ng V."/>
            <person name="Cullen D."/>
            <person name="Martin F."/>
            <person name="Rosso M.-N."/>
            <person name="Henrissat B."/>
            <person name="Hibbett D."/>
            <person name="Martinez A.T."/>
            <person name="Grigoriev I.V."/>
        </authorList>
    </citation>
    <scope>NUCLEOTIDE SEQUENCE</scope>
    <source>
        <strain evidence="3">MF-IS2</strain>
    </source>
</reference>
<dbReference type="OrthoDB" id="3049086at2759"/>
<feature type="transmembrane region" description="Helical" evidence="1">
    <location>
        <begin position="43"/>
        <end position="62"/>
    </location>
</feature>
<sequence length="172" mass="19309">MLVAFYGVLIGHIAVLVFTEICCGLVELFFILRLCRFAEKKRLAIFVFPPYIASVALNLVYLQGMIRLPCFPDSLAARSWLLSAYSLKILSDGIIAGTMIWMLYHRSRGVRSQGGTIRVIRALIYWTASTGLVLWLSTIVHLLTYTLLPATYVSLGIYLTRGRIYVIAMLAV</sequence>
<dbReference type="Proteomes" id="UP000807342">
    <property type="component" value="Unassembled WGS sequence"/>
</dbReference>
<keyword evidence="1" id="KW-0812">Transmembrane</keyword>
<keyword evidence="4" id="KW-1185">Reference proteome</keyword>
<feature type="domain" description="DUF6534" evidence="2">
    <location>
        <begin position="89"/>
        <end position="172"/>
    </location>
</feature>
<dbReference type="Pfam" id="PF20152">
    <property type="entry name" value="DUF6534"/>
    <property type="match status" value="1"/>
</dbReference>
<comment type="caution">
    <text evidence="3">The sequence shown here is derived from an EMBL/GenBank/DDBJ whole genome shotgun (WGS) entry which is preliminary data.</text>
</comment>
<accession>A0A9P6C5E1</accession>
<proteinExistence type="predicted"/>
<evidence type="ECO:0000259" key="2">
    <source>
        <dbReference type="Pfam" id="PF20152"/>
    </source>
</evidence>
<dbReference type="AlphaFoldDB" id="A0A9P6C5E1"/>
<name>A0A9P6C5E1_9AGAR</name>
<evidence type="ECO:0000256" key="1">
    <source>
        <dbReference type="SAM" id="Phobius"/>
    </source>
</evidence>
<keyword evidence="1" id="KW-0472">Membrane</keyword>